<evidence type="ECO:0000313" key="2">
    <source>
        <dbReference type="Proteomes" id="UP000245793"/>
    </source>
</evidence>
<dbReference type="SUPFAM" id="SSF52540">
    <property type="entry name" value="P-loop containing nucleoside triphosphate hydrolases"/>
    <property type="match status" value="1"/>
</dbReference>
<comment type="caution">
    <text evidence="1">The sequence shown here is derived from an EMBL/GenBank/DDBJ whole genome shotgun (WGS) entry which is preliminary data.</text>
</comment>
<evidence type="ECO:0000313" key="1">
    <source>
        <dbReference type="EMBL" id="PVY88916.1"/>
    </source>
</evidence>
<dbReference type="PANTHER" id="PTHR11669">
    <property type="entry name" value="REPLICATION FACTOR C / DNA POLYMERASE III GAMMA-TAU SUBUNIT"/>
    <property type="match status" value="1"/>
</dbReference>
<protein>
    <submittedName>
        <fullName evidence="1">DNA polymerase III delta subunit-like protein</fullName>
    </submittedName>
</protein>
<accession>A0A2U1DMK8</accession>
<keyword evidence="2" id="KW-1185">Reference proteome</keyword>
<dbReference type="GO" id="GO:0006261">
    <property type="term" value="P:DNA-templated DNA replication"/>
    <property type="evidence" value="ECO:0007669"/>
    <property type="project" value="TreeGrafter"/>
</dbReference>
<reference evidence="1 2" key="1">
    <citation type="submission" date="2018-04" db="EMBL/GenBank/DDBJ databases">
        <title>Genomic Encyclopedia of Type Strains, Phase IV (KMG-IV): sequencing the most valuable type-strain genomes for metagenomic binning, comparative biology and taxonomic classification.</title>
        <authorList>
            <person name="Goeker M."/>
        </authorList>
    </citation>
    <scope>NUCLEOTIDE SEQUENCE [LARGE SCALE GENOMIC DNA]</scope>
    <source>
        <strain evidence="1 2">DSM 20705</strain>
    </source>
</reference>
<dbReference type="InterPro" id="IPR027417">
    <property type="entry name" value="P-loop_NTPase"/>
</dbReference>
<dbReference type="EMBL" id="QEKV01000013">
    <property type="protein sequence ID" value="PVY88916.1"/>
    <property type="molecule type" value="Genomic_DNA"/>
</dbReference>
<dbReference type="InterPro" id="IPR050238">
    <property type="entry name" value="DNA_Rep/Repair_Clamp_Loader"/>
</dbReference>
<dbReference type="Proteomes" id="UP000245793">
    <property type="component" value="Unassembled WGS sequence"/>
</dbReference>
<name>A0A2U1DMK8_9FIRM</name>
<gene>
    <name evidence="1" type="ORF">C7381_11317</name>
</gene>
<sequence length="284" mass="32032">MAIVGHKREREVLSGLLSRDGLSLSFSGKEGTGKKLVALSFLRELLGISESDDIIKNPDLFLIEKEDEMIKADDIRALINFSGIKSYLGGKKAVLIDNAENMNKNAQNALLKILEEPPKGEFIILITKDFEELLPTIRSRVTNIRFQDLKDEEMREIFPNITEEILSVADGSAKKADSFIHADTKVMNAFAKNVILSTGDAFLEGKEISYVNLIIYTEYTQKILSDMILERSGGEPKLALSKYLNEHYDFSIDYLIEKSRRLDKTAKLYAGNYNKKLLLANLLF</sequence>
<dbReference type="RefSeq" id="WP_116480565.1">
    <property type="nucleotide sequence ID" value="NZ_QEKV01000013.1"/>
</dbReference>
<dbReference type="PANTHER" id="PTHR11669:SF8">
    <property type="entry name" value="DNA POLYMERASE III SUBUNIT DELTA"/>
    <property type="match status" value="1"/>
</dbReference>
<dbReference type="Gene3D" id="3.40.50.300">
    <property type="entry name" value="P-loop containing nucleotide triphosphate hydrolases"/>
    <property type="match status" value="1"/>
</dbReference>
<proteinExistence type="predicted"/>
<dbReference type="AlphaFoldDB" id="A0A2U1DMK8"/>
<dbReference type="Pfam" id="PF13177">
    <property type="entry name" value="DNA_pol3_delta2"/>
    <property type="match status" value="1"/>
</dbReference>
<organism evidence="1 2">
    <name type="scientific">Ezakiella coagulans</name>
    <dbReference type="NCBI Taxonomy" id="46507"/>
    <lineage>
        <taxon>Bacteria</taxon>
        <taxon>Bacillati</taxon>
        <taxon>Bacillota</taxon>
        <taxon>Tissierellia</taxon>
        <taxon>Ezakiella</taxon>
    </lineage>
</organism>